<organism evidence="1 2">
    <name type="scientific">Anaerostipes hadrus</name>
    <dbReference type="NCBI Taxonomy" id="649756"/>
    <lineage>
        <taxon>Bacteria</taxon>
        <taxon>Bacillati</taxon>
        <taxon>Bacillota</taxon>
        <taxon>Clostridia</taxon>
        <taxon>Lachnospirales</taxon>
        <taxon>Lachnospiraceae</taxon>
        <taxon>Anaerostipes</taxon>
    </lineage>
</organism>
<accession>A0A173TLU0</accession>
<name>A0A173TLU0_ANAHA</name>
<evidence type="ECO:0000313" key="2">
    <source>
        <dbReference type="Proteomes" id="UP000095553"/>
    </source>
</evidence>
<dbReference type="RefSeq" id="WP_055073095.1">
    <property type="nucleotide sequence ID" value="NZ_CYXY01000012.1"/>
</dbReference>
<evidence type="ECO:0000313" key="1">
    <source>
        <dbReference type="EMBL" id="CUN03832.1"/>
    </source>
</evidence>
<reference evidence="1 2" key="1">
    <citation type="submission" date="2015-09" db="EMBL/GenBank/DDBJ databases">
        <authorList>
            <consortium name="Pathogen Informatics"/>
        </authorList>
    </citation>
    <scope>NUCLEOTIDE SEQUENCE [LARGE SCALE GENOMIC DNA]</scope>
    <source>
        <strain evidence="1 2">2789STDY5834959</strain>
    </source>
</reference>
<sequence length="1202" mass="137706">MTNMISVATGFQSSVNIAYDMNDDGKLKNYIPTKSALSLLEDVLLSTSQNSTDRARILIGAYGKGKSHIVLMILSILMKKDPELFEKMMPVISSEKPELYQLIQNYYHGSNKILPVVISGSSNSLAQAFLLALERTLAENELTDIMPETNYQAAINTIVKWKSNFPETYNCFKTLIDGQANKFIERLHDFDPSAYAEFEKLYPSLTAGSHFNPFVGFDVAELYEEVVKALKPKGYTGIYVIYDEFSKYLENHISDATKSDTKMLQDFAEKCGRSGKSQLHLMLISHKEITSYIERASKAMVDGWRGVSERFRHIYLNNNFTQTYEIIAAAIEKNEKKWNKFKKEYSTSFEAMKTLYEQHPLFSDFYEEGIDKVIYDCYPLHPVSTFVLPRLSERVAQNERTLFTFISAKGDSTLSSFLSQHADEAFALATPDLIYDYFEPLLKQEVYAGNLHKYYVLTSSILRKIDDNSLEAKIVKTLTLIYILEHFEKLKPTLDELTGIYSYYGTDAVNDAVKRLVEDKYVVYLKRSNNYLRLKETSGVDVHTEIINMIGKRAPKLDIKNVLNESNFDHYLYPSRYNDEKEMTRYFDFRFIDVSEVREDTNWVLKREDINADGVIFAVVPNAETNITNLKKTLKKASENCLDCVFVLPDKYTDIRDSVAEFDAVEALMQTVSDDPILFEDYEVVYEDMRDVLRGFISGYTRPEKHCSTYIFNGDVKKVARKSDLTNLLSDICDNIYGLTPVINNEVINKEEITTVTRNSRAKLIAGILRTELEPNLGLSGTGQEVSIMRSTLINTGVLEAADTNGIHINLKPNNNLLAGALKVMESFVTNSRKADSLSFAQLYKELSGSEMHIGMRKGLIPIYLAAVLHEYKKEVVISDRFGQVPMNADTMEQLNAEPEMFTLAYIDWNSDKEVYISSLEDMFGEYGVEDANVAPYERVMASMKRWYMDLPKYSKNTKTINGKKINKEDRAFLQEMRKNAGSYDLVFRVLPKIYGVDKVDKTLADKIYTTKEHYDGALGYLKGELVKMMRELFCTLDASECKKMSLSSIIRDWCEKLDEAVFEQLFTDGTERCLTVFKAVTNDEDSFITKVAKMATDLRIEDWDEDVVIMFERNMKQYRETAESFHHTEEVVGKEAKTEGYELTYQTADGKAVRKRFEKVEESKRGKLLYNSIISQIDSMGQAISEQEKRQILMEILKKLC</sequence>
<gene>
    <name evidence="1" type="ORF">ERS852571_02145</name>
</gene>
<protein>
    <submittedName>
        <fullName evidence="1">Uncharacterized protein</fullName>
    </submittedName>
</protein>
<dbReference type="AlphaFoldDB" id="A0A173TLU0"/>
<dbReference type="EMBL" id="CYXY01000012">
    <property type="protein sequence ID" value="CUN03832.1"/>
    <property type="molecule type" value="Genomic_DNA"/>
</dbReference>
<dbReference type="Proteomes" id="UP000095553">
    <property type="component" value="Unassembled WGS sequence"/>
</dbReference>
<proteinExistence type="predicted"/>